<reference evidence="1" key="2">
    <citation type="submission" date="2021-01" db="EMBL/GenBank/DDBJ databases">
        <authorList>
            <person name="Schikora-Tamarit M.A."/>
        </authorList>
    </citation>
    <scope>NUCLEOTIDE SEQUENCE</scope>
    <source>
        <strain evidence="1">CBS6075</strain>
    </source>
</reference>
<dbReference type="Proteomes" id="UP000769157">
    <property type="component" value="Unassembled WGS sequence"/>
</dbReference>
<organism evidence="1 2">
    <name type="scientific">Ogataea philodendri</name>
    <dbReference type="NCBI Taxonomy" id="1378263"/>
    <lineage>
        <taxon>Eukaryota</taxon>
        <taxon>Fungi</taxon>
        <taxon>Dikarya</taxon>
        <taxon>Ascomycota</taxon>
        <taxon>Saccharomycotina</taxon>
        <taxon>Pichiomycetes</taxon>
        <taxon>Pichiales</taxon>
        <taxon>Pichiaceae</taxon>
        <taxon>Ogataea</taxon>
    </lineage>
</organism>
<accession>A0A9P8P1C3</accession>
<dbReference type="RefSeq" id="XP_046060069.1">
    <property type="nucleotide sequence ID" value="XM_046206288.1"/>
</dbReference>
<dbReference type="EMBL" id="JAEUBE010000366">
    <property type="protein sequence ID" value="KAH3663733.1"/>
    <property type="molecule type" value="Genomic_DNA"/>
</dbReference>
<evidence type="ECO:0000313" key="2">
    <source>
        <dbReference type="Proteomes" id="UP000769157"/>
    </source>
</evidence>
<protein>
    <submittedName>
        <fullName evidence="1">Uncharacterized protein</fullName>
    </submittedName>
</protein>
<reference evidence="1" key="1">
    <citation type="journal article" date="2021" name="Open Biol.">
        <title>Shared evolutionary footprints suggest mitochondrial oxidative damage underlies multiple complex I losses in fungi.</title>
        <authorList>
            <person name="Schikora-Tamarit M.A."/>
            <person name="Marcet-Houben M."/>
            <person name="Nosek J."/>
            <person name="Gabaldon T."/>
        </authorList>
    </citation>
    <scope>NUCLEOTIDE SEQUENCE</scope>
    <source>
        <strain evidence="1">CBS6075</strain>
    </source>
</reference>
<comment type="caution">
    <text evidence="1">The sequence shown here is derived from an EMBL/GenBank/DDBJ whole genome shotgun (WGS) entry which is preliminary data.</text>
</comment>
<sequence>MAVSWPKFGTNSDEIPSKSTMAISASSCRDLLTETPTPSVSSIASGLSTETSQTSTASATWNTSFDTFSTSASTVLNCESETYCFTAEMTLSMETSPVTVKTSSSTTGCLASRSSLNTPISVSTAIFVTLIALVASDSRSRCISTRTWQFCFSISKVRVACLQFVLSNKTSLKSPSPSCNTERKLRFMFLRSNPRMSRLRTA</sequence>
<proteinExistence type="predicted"/>
<evidence type="ECO:0000313" key="1">
    <source>
        <dbReference type="EMBL" id="KAH3663733.1"/>
    </source>
</evidence>
<dbReference type="AlphaFoldDB" id="A0A9P8P1C3"/>
<dbReference type="GeneID" id="70237099"/>
<gene>
    <name evidence="1" type="ORF">OGAPHI_005135</name>
</gene>
<keyword evidence="2" id="KW-1185">Reference proteome</keyword>
<name>A0A9P8P1C3_9ASCO</name>